<gene>
    <name evidence="1" type="ORF">ARMOST_21717</name>
</gene>
<protein>
    <submittedName>
        <fullName evidence="1">Uncharacterized protein</fullName>
    </submittedName>
</protein>
<proteinExistence type="predicted"/>
<dbReference type="EMBL" id="FUEG01000054">
    <property type="protein sequence ID" value="SJL18144.1"/>
    <property type="molecule type" value="Genomic_DNA"/>
</dbReference>
<dbReference type="Proteomes" id="UP000219338">
    <property type="component" value="Unassembled WGS sequence"/>
</dbReference>
<name>A0A284SAV2_ARMOS</name>
<keyword evidence="2" id="KW-1185">Reference proteome</keyword>
<dbReference type="AlphaFoldDB" id="A0A284SAV2"/>
<sequence length="79" mass="8443">MSDLPLTSTTTICAATDLRDNLQAWNSVPQLERTVGALQFRAAQTAHGDVLVTASGKRLVGGNELQPTLNLSTLYTITN</sequence>
<evidence type="ECO:0000313" key="2">
    <source>
        <dbReference type="Proteomes" id="UP000219338"/>
    </source>
</evidence>
<reference evidence="2" key="1">
    <citation type="journal article" date="2017" name="Nat. Ecol. Evol.">
        <title>Genome expansion and lineage-specific genetic innovations in the forest pathogenic fungi Armillaria.</title>
        <authorList>
            <person name="Sipos G."/>
            <person name="Prasanna A.N."/>
            <person name="Walter M.C."/>
            <person name="O'Connor E."/>
            <person name="Balint B."/>
            <person name="Krizsan K."/>
            <person name="Kiss B."/>
            <person name="Hess J."/>
            <person name="Varga T."/>
            <person name="Slot J."/>
            <person name="Riley R."/>
            <person name="Boka B."/>
            <person name="Rigling D."/>
            <person name="Barry K."/>
            <person name="Lee J."/>
            <person name="Mihaltcheva S."/>
            <person name="LaButti K."/>
            <person name="Lipzen A."/>
            <person name="Waldron R."/>
            <person name="Moloney N.M."/>
            <person name="Sperisen C."/>
            <person name="Kredics L."/>
            <person name="Vagvoelgyi C."/>
            <person name="Patrignani A."/>
            <person name="Fitzpatrick D."/>
            <person name="Nagy I."/>
            <person name="Doyle S."/>
            <person name="Anderson J.B."/>
            <person name="Grigoriev I.V."/>
            <person name="Gueldener U."/>
            <person name="Muensterkoetter M."/>
            <person name="Nagy L.G."/>
        </authorList>
    </citation>
    <scope>NUCLEOTIDE SEQUENCE [LARGE SCALE GENOMIC DNA]</scope>
    <source>
        <strain evidence="2">C18/9</strain>
    </source>
</reference>
<organism evidence="1 2">
    <name type="scientific">Armillaria ostoyae</name>
    <name type="common">Armillaria root rot fungus</name>
    <dbReference type="NCBI Taxonomy" id="47428"/>
    <lineage>
        <taxon>Eukaryota</taxon>
        <taxon>Fungi</taxon>
        <taxon>Dikarya</taxon>
        <taxon>Basidiomycota</taxon>
        <taxon>Agaricomycotina</taxon>
        <taxon>Agaricomycetes</taxon>
        <taxon>Agaricomycetidae</taxon>
        <taxon>Agaricales</taxon>
        <taxon>Marasmiineae</taxon>
        <taxon>Physalacriaceae</taxon>
        <taxon>Armillaria</taxon>
    </lineage>
</organism>
<dbReference type="OrthoDB" id="10622670at2759"/>
<accession>A0A284SAV2</accession>
<evidence type="ECO:0000313" key="1">
    <source>
        <dbReference type="EMBL" id="SJL18144.1"/>
    </source>
</evidence>